<dbReference type="InterPro" id="IPR013196">
    <property type="entry name" value="HTH_11"/>
</dbReference>
<sequence length="230" mass="25992">MFEETKQDARVCLRVSPGDDTKIFRLRAADDVLRLLVDAHESEYTMSELAAQTDHSRSTIWRAVGLLDELGVLKIRETAQRKYVGIDPAHLQKDDPILAIEQVEYHDPLRAFVQRVESAIETVDDVDQVLGVLVFGSVARGEADRKSDIDVFVLVDGDRTVARRLVSEIADDLGEERFEGDRYTFEPFVESTESARRAGEKLRAVFDEGVTIRGGKPFQDVRTEVLLDER</sequence>
<organism evidence="3 4">
    <name type="scientific">Haloferax marinum</name>
    <dbReference type="NCBI Taxonomy" id="2666143"/>
    <lineage>
        <taxon>Archaea</taxon>
        <taxon>Methanobacteriati</taxon>
        <taxon>Methanobacteriota</taxon>
        <taxon>Stenosarchaea group</taxon>
        <taxon>Halobacteria</taxon>
        <taxon>Halobacteriales</taxon>
        <taxon>Haloferacaceae</taxon>
        <taxon>Haloferax</taxon>
    </lineage>
</organism>
<dbReference type="Pfam" id="PF08279">
    <property type="entry name" value="HTH_11"/>
    <property type="match status" value="1"/>
</dbReference>
<dbReference type="AlphaFoldDB" id="A0A6A8GB47"/>
<dbReference type="CDD" id="cd05403">
    <property type="entry name" value="NT_KNTase_like"/>
    <property type="match status" value="1"/>
</dbReference>
<dbReference type="Gene3D" id="3.30.460.10">
    <property type="entry name" value="Beta Polymerase, domain 2"/>
    <property type="match status" value="1"/>
</dbReference>
<comment type="caution">
    <text evidence="3">The sequence shown here is derived from an EMBL/GenBank/DDBJ whole genome shotgun (WGS) entry which is preliminary data.</text>
</comment>
<dbReference type="Gene3D" id="1.10.10.10">
    <property type="entry name" value="Winged helix-like DNA-binding domain superfamily/Winged helix DNA-binding domain"/>
    <property type="match status" value="1"/>
</dbReference>
<feature type="domain" description="Helix-turn-helix type 11" evidence="2">
    <location>
        <begin position="31"/>
        <end position="80"/>
    </location>
</feature>
<dbReference type="SUPFAM" id="SSF81301">
    <property type="entry name" value="Nucleotidyltransferase"/>
    <property type="match status" value="1"/>
</dbReference>
<evidence type="ECO:0000259" key="1">
    <source>
        <dbReference type="Pfam" id="PF01909"/>
    </source>
</evidence>
<dbReference type="InterPro" id="IPR036388">
    <property type="entry name" value="WH-like_DNA-bd_sf"/>
</dbReference>
<name>A0A6A8GB47_9EURY</name>
<evidence type="ECO:0000259" key="2">
    <source>
        <dbReference type="Pfam" id="PF08279"/>
    </source>
</evidence>
<dbReference type="EMBL" id="WKJQ01000003">
    <property type="protein sequence ID" value="MRW98314.1"/>
    <property type="molecule type" value="Genomic_DNA"/>
</dbReference>
<protein>
    <submittedName>
        <fullName evidence="3">HTH domain-containing protein</fullName>
    </submittedName>
</protein>
<reference evidence="3 4" key="1">
    <citation type="submission" date="2019-11" db="EMBL/GenBank/DDBJ databases">
        <title>Whole genome sequence of Haloferax sp. MBLA0078.</title>
        <authorList>
            <person name="Seo M.-J."/>
            <person name="Cho E.-S."/>
        </authorList>
    </citation>
    <scope>NUCLEOTIDE SEQUENCE [LARGE SCALE GENOMIC DNA]</scope>
    <source>
        <strain evidence="3 4">MBLA0078</strain>
    </source>
</reference>
<evidence type="ECO:0000313" key="4">
    <source>
        <dbReference type="Proteomes" id="UP000443423"/>
    </source>
</evidence>
<gene>
    <name evidence="3" type="ORF">GJR99_17240</name>
</gene>
<dbReference type="RefSeq" id="WP_151114298.1">
    <property type="nucleotide sequence ID" value="NZ_WKJQ01000003.1"/>
</dbReference>
<dbReference type="GO" id="GO:0016779">
    <property type="term" value="F:nucleotidyltransferase activity"/>
    <property type="evidence" value="ECO:0007669"/>
    <property type="project" value="InterPro"/>
</dbReference>
<dbReference type="Proteomes" id="UP000443423">
    <property type="component" value="Unassembled WGS sequence"/>
</dbReference>
<dbReference type="SUPFAM" id="SSF46785">
    <property type="entry name" value="Winged helix' DNA-binding domain"/>
    <property type="match status" value="1"/>
</dbReference>
<dbReference type="Pfam" id="PF01909">
    <property type="entry name" value="NTP_transf_2"/>
    <property type="match status" value="1"/>
</dbReference>
<keyword evidence="4" id="KW-1185">Reference proteome</keyword>
<proteinExistence type="predicted"/>
<evidence type="ECO:0000313" key="3">
    <source>
        <dbReference type="EMBL" id="MRW98314.1"/>
    </source>
</evidence>
<dbReference type="InterPro" id="IPR043519">
    <property type="entry name" value="NT_sf"/>
</dbReference>
<accession>A0A6A8GB47</accession>
<dbReference type="InterPro" id="IPR036390">
    <property type="entry name" value="WH_DNA-bd_sf"/>
</dbReference>
<feature type="domain" description="Polymerase nucleotidyl transferase" evidence="1">
    <location>
        <begin position="121"/>
        <end position="175"/>
    </location>
</feature>
<dbReference type="InterPro" id="IPR002934">
    <property type="entry name" value="Polymerase_NTP_transf_dom"/>
</dbReference>